<sequence length="74" mass="9032">MRHNFILFTKNYYSFCEEYFGRYIHHAPVIGNGDSKPDIETKLSELYSYIYDKLGEETLNHWFREVPKKYFNKV</sequence>
<dbReference type="EMBL" id="AP019368">
    <property type="protein sequence ID" value="BBH53710.1"/>
    <property type="molecule type" value="Genomic_DNA"/>
</dbReference>
<organism evidence="1 2">
    <name type="scientific">Fluviispira sanaruensis</name>
    <dbReference type="NCBI Taxonomy" id="2493639"/>
    <lineage>
        <taxon>Bacteria</taxon>
        <taxon>Pseudomonadati</taxon>
        <taxon>Bdellovibrionota</taxon>
        <taxon>Oligoflexia</taxon>
        <taxon>Silvanigrellales</taxon>
        <taxon>Silvanigrellaceae</taxon>
        <taxon>Fluviispira</taxon>
    </lineage>
</organism>
<keyword evidence="2" id="KW-1185">Reference proteome</keyword>
<proteinExistence type="predicted"/>
<dbReference type="KEGG" id="sbf:JCM31447_21570"/>
<name>A0A4P2VNR5_FLUSA</name>
<accession>A0A4P2VNR5</accession>
<gene>
    <name evidence="1" type="ORF">JCM31447_21570</name>
</gene>
<dbReference type="AlphaFoldDB" id="A0A4P2VNR5"/>
<reference evidence="1 2" key="1">
    <citation type="submission" date="2018-12" db="EMBL/GenBank/DDBJ databases">
        <title>Rubrispira sanarue gen. nov., sp., nov., a member of the order Silvanigrellales, isolated from a brackish lake in Hamamatsu Japan.</title>
        <authorList>
            <person name="Maejima Y."/>
            <person name="Iino T."/>
            <person name="Muraguchi Y."/>
            <person name="Fukuda K."/>
            <person name="Nojiri H."/>
            <person name="Ohkuma M."/>
            <person name="Moriuchi R."/>
            <person name="Dohra H."/>
            <person name="Kimbara K."/>
            <person name="Shintani M."/>
        </authorList>
    </citation>
    <scope>NUCLEOTIDE SEQUENCE [LARGE SCALE GENOMIC DNA]</scope>
    <source>
        <strain evidence="1 2">RF1110005</strain>
    </source>
</reference>
<evidence type="ECO:0000313" key="2">
    <source>
        <dbReference type="Proteomes" id="UP000291236"/>
    </source>
</evidence>
<dbReference type="Proteomes" id="UP000291236">
    <property type="component" value="Chromosome"/>
</dbReference>
<evidence type="ECO:0000313" key="1">
    <source>
        <dbReference type="EMBL" id="BBH53710.1"/>
    </source>
</evidence>
<protein>
    <submittedName>
        <fullName evidence="1">Uncharacterized protein</fullName>
    </submittedName>
</protein>